<dbReference type="AlphaFoldDB" id="X1K8A5"/>
<evidence type="ECO:0008006" key="2">
    <source>
        <dbReference type="Google" id="ProtNLM"/>
    </source>
</evidence>
<dbReference type="Pfam" id="PF22633">
    <property type="entry name" value="F5_F8_type_C_2"/>
    <property type="match status" value="1"/>
</dbReference>
<dbReference type="EMBL" id="BARV01002070">
    <property type="protein sequence ID" value="GAH89860.1"/>
    <property type="molecule type" value="Genomic_DNA"/>
</dbReference>
<comment type="caution">
    <text evidence="1">The sequence shown here is derived from an EMBL/GenBank/DDBJ whole genome shotgun (WGS) entry which is preliminary data.</text>
</comment>
<name>X1K8A5_9ZZZZ</name>
<organism evidence="1">
    <name type="scientific">marine sediment metagenome</name>
    <dbReference type="NCBI Taxonomy" id="412755"/>
    <lineage>
        <taxon>unclassified sequences</taxon>
        <taxon>metagenomes</taxon>
        <taxon>ecological metagenomes</taxon>
    </lineage>
</organism>
<protein>
    <recommendedName>
        <fullName evidence="2">F5/8 type C domain-containing protein</fullName>
    </recommendedName>
</protein>
<feature type="non-terminal residue" evidence="1">
    <location>
        <position position="257"/>
    </location>
</feature>
<dbReference type="Gene3D" id="2.60.120.260">
    <property type="entry name" value="Galactose-binding domain-like"/>
    <property type="match status" value="1"/>
</dbReference>
<sequence>MSLITFVDYPISYLEFTRKLGKSVMQTLAEIAVNYEYGVNEDGRFYFRPNSEKVVERFWIGHGDLKTFEPEEVEAKYNAYKVLCGELTSGDNYIVEVTDVPAGEYARWGILELPESVPPFGSNLALGLPIGQLLSNPTPGVNPLTNIVDGNITTYWDSHEYQQIGHFIQIDLGSIINYIGKIVVDSTGIADPTTHFADGFRVLISDTIDGNDMINPIEVFASIEVFGSNRVEITFPATSGQYVRVELSDAKPYWWRV</sequence>
<reference evidence="1" key="1">
    <citation type="journal article" date="2014" name="Front. Microbiol.">
        <title>High frequency of phylogenetically diverse reductive dehalogenase-homologous genes in deep subseafloor sedimentary metagenomes.</title>
        <authorList>
            <person name="Kawai M."/>
            <person name="Futagami T."/>
            <person name="Toyoda A."/>
            <person name="Takaki Y."/>
            <person name="Nishi S."/>
            <person name="Hori S."/>
            <person name="Arai W."/>
            <person name="Tsubouchi T."/>
            <person name="Morono Y."/>
            <person name="Uchiyama I."/>
            <person name="Ito T."/>
            <person name="Fujiyama A."/>
            <person name="Inagaki F."/>
            <person name="Takami H."/>
        </authorList>
    </citation>
    <scope>NUCLEOTIDE SEQUENCE</scope>
    <source>
        <strain evidence="1">Expedition CK06-06</strain>
    </source>
</reference>
<evidence type="ECO:0000313" key="1">
    <source>
        <dbReference type="EMBL" id="GAH89860.1"/>
    </source>
</evidence>
<dbReference type="InterPro" id="IPR008979">
    <property type="entry name" value="Galactose-bd-like_sf"/>
</dbReference>
<proteinExistence type="predicted"/>
<accession>X1K8A5</accession>
<dbReference type="SUPFAM" id="SSF49785">
    <property type="entry name" value="Galactose-binding domain-like"/>
    <property type="match status" value="1"/>
</dbReference>
<gene>
    <name evidence="1" type="ORF">S06H3_05553</name>
</gene>